<dbReference type="InterPro" id="IPR009057">
    <property type="entry name" value="Homeodomain-like_sf"/>
</dbReference>
<evidence type="ECO:0000256" key="3">
    <source>
        <dbReference type="ARBA" id="ARBA00023155"/>
    </source>
</evidence>
<protein>
    <recommendedName>
        <fullName evidence="7">Homeobox domain-containing protein</fullName>
    </recommendedName>
</protein>
<dbReference type="KEGG" id="lgi:LOTGIDRAFT_70712"/>
<dbReference type="PRINTS" id="PR00031">
    <property type="entry name" value="HTHREPRESSR"/>
</dbReference>
<dbReference type="InterPro" id="IPR000047">
    <property type="entry name" value="HTH_motif"/>
</dbReference>
<dbReference type="RefSeq" id="XP_009062849.1">
    <property type="nucleotide sequence ID" value="XM_009064601.1"/>
</dbReference>
<dbReference type="Proteomes" id="UP000030746">
    <property type="component" value="Unassembled WGS sequence"/>
</dbReference>
<name>V3ZQ03_LOTGI</name>
<dbReference type="GO" id="GO:0005634">
    <property type="term" value="C:nucleus"/>
    <property type="evidence" value="ECO:0007669"/>
    <property type="project" value="UniProtKB-SubCell"/>
</dbReference>
<keyword evidence="9" id="KW-1185">Reference proteome</keyword>
<dbReference type="OrthoDB" id="6159439at2759"/>
<dbReference type="AlphaFoldDB" id="V3ZQ03"/>
<evidence type="ECO:0000256" key="5">
    <source>
        <dbReference type="PROSITE-ProRule" id="PRU00108"/>
    </source>
</evidence>
<evidence type="ECO:0000313" key="9">
    <source>
        <dbReference type="Proteomes" id="UP000030746"/>
    </source>
</evidence>
<dbReference type="SUPFAM" id="SSF46689">
    <property type="entry name" value="Homeodomain-like"/>
    <property type="match status" value="1"/>
</dbReference>
<dbReference type="CTD" id="20251989"/>
<proteinExistence type="predicted"/>
<dbReference type="PROSITE" id="PS50071">
    <property type="entry name" value="HOMEOBOX_2"/>
    <property type="match status" value="1"/>
</dbReference>
<gene>
    <name evidence="8" type="ORF">LOTGIDRAFT_70712</name>
</gene>
<dbReference type="CDD" id="cd00086">
    <property type="entry name" value="homeodomain"/>
    <property type="match status" value="1"/>
</dbReference>
<dbReference type="GO" id="GO:0000977">
    <property type="term" value="F:RNA polymerase II transcription regulatory region sequence-specific DNA binding"/>
    <property type="evidence" value="ECO:0007669"/>
    <property type="project" value="TreeGrafter"/>
</dbReference>
<evidence type="ECO:0000259" key="7">
    <source>
        <dbReference type="PROSITE" id="PS50071"/>
    </source>
</evidence>
<dbReference type="HOGENOM" id="CLU_049543_12_1_1"/>
<dbReference type="Gene3D" id="1.10.10.60">
    <property type="entry name" value="Homeodomain-like"/>
    <property type="match status" value="1"/>
</dbReference>
<dbReference type="PANTHER" id="PTHR24329">
    <property type="entry name" value="HOMEOBOX PROTEIN ARISTALESS"/>
    <property type="match status" value="1"/>
</dbReference>
<dbReference type="SMART" id="SM00389">
    <property type="entry name" value="HOX"/>
    <property type="match status" value="1"/>
</dbReference>
<keyword evidence="3 5" id="KW-0371">Homeobox</keyword>
<organism evidence="8 9">
    <name type="scientific">Lottia gigantea</name>
    <name type="common">Giant owl limpet</name>
    <dbReference type="NCBI Taxonomy" id="225164"/>
    <lineage>
        <taxon>Eukaryota</taxon>
        <taxon>Metazoa</taxon>
        <taxon>Spiralia</taxon>
        <taxon>Lophotrochozoa</taxon>
        <taxon>Mollusca</taxon>
        <taxon>Gastropoda</taxon>
        <taxon>Patellogastropoda</taxon>
        <taxon>Lottioidea</taxon>
        <taxon>Lottiidae</taxon>
        <taxon>Lottia</taxon>
    </lineage>
</organism>
<feature type="domain" description="Homeobox" evidence="7">
    <location>
        <begin position="1"/>
        <end position="58"/>
    </location>
</feature>
<sequence>KPRHRTTFSSHQLEEMEKAFRKAPYPDVITREELAQKLGLQEARVQVWFQNRRAKWRK</sequence>
<dbReference type="OMA" id="AKWRKCE"/>
<feature type="non-terminal residue" evidence="8">
    <location>
        <position position="58"/>
    </location>
</feature>
<dbReference type="InterPro" id="IPR001356">
    <property type="entry name" value="HD"/>
</dbReference>
<keyword evidence="4 5" id="KW-0539">Nucleus</keyword>
<evidence type="ECO:0000256" key="4">
    <source>
        <dbReference type="ARBA" id="ARBA00023242"/>
    </source>
</evidence>
<evidence type="ECO:0000313" key="8">
    <source>
        <dbReference type="EMBL" id="ESO86412.1"/>
    </source>
</evidence>
<dbReference type="PROSITE" id="PS00027">
    <property type="entry name" value="HOMEOBOX_1"/>
    <property type="match status" value="1"/>
</dbReference>
<evidence type="ECO:0000256" key="2">
    <source>
        <dbReference type="ARBA" id="ARBA00023125"/>
    </source>
</evidence>
<dbReference type="FunFam" id="1.10.10.60:FF:000679">
    <property type="entry name" value="Homeobox protein aristaless"/>
    <property type="match status" value="1"/>
</dbReference>
<reference evidence="8 9" key="1">
    <citation type="journal article" date="2013" name="Nature">
        <title>Insights into bilaterian evolution from three spiralian genomes.</title>
        <authorList>
            <person name="Simakov O."/>
            <person name="Marletaz F."/>
            <person name="Cho S.J."/>
            <person name="Edsinger-Gonzales E."/>
            <person name="Havlak P."/>
            <person name="Hellsten U."/>
            <person name="Kuo D.H."/>
            <person name="Larsson T."/>
            <person name="Lv J."/>
            <person name="Arendt D."/>
            <person name="Savage R."/>
            <person name="Osoegawa K."/>
            <person name="de Jong P."/>
            <person name="Grimwood J."/>
            <person name="Chapman J.A."/>
            <person name="Shapiro H."/>
            <person name="Aerts A."/>
            <person name="Otillar R.P."/>
            <person name="Terry A.Y."/>
            <person name="Boore J.L."/>
            <person name="Grigoriev I.V."/>
            <person name="Lindberg D.R."/>
            <person name="Seaver E.C."/>
            <person name="Weisblat D.A."/>
            <person name="Putnam N.H."/>
            <person name="Rokhsar D.S."/>
        </authorList>
    </citation>
    <scope>NUCLEOTIDE SEQUENCE [LARGE SCALE GENOMIC DNA]</scope>
</reference>
<dbReference type="Pfam" id="PF00046">
    <property type="entry name" value="Homeodomain"/>
    <property type="match status" value="1"/>
</dbReference>
<dbReference type="GeneID" id="20251989"/>
<dbReference type="InterPro" id="IPR017970">
    <property type="entry name" value="Homeobox_CS"/>
</dbReference>
<evidence type="ECO:0000256" key="1">
    <source>
        <dbReference type="ARBA" id="ARBA00004123"/>
    </source>
</evidence>
<evidence type="ECO:0000256" key="6">
    <source>
        <dbReference type="RuleBase" id="RU000682"/>
    </source>
</evidence>
<dbReference type="InterPro" id="IPR050649">
    <property type="entry name" value="Paired_Homeobox_TFs"/>
</dbReference>
<accession>V3ZQ03</accession>
<dbReference type="PANTHER" id="PTHR24329:SF543">
    <property type="entry name" value="FI01017P-RELATED"/>
    <property type="match status" value="1"/>
</dbReference>
<keyword evidence="2 5" id="KW-0238">DNA-binding</keyword>
<feature type="non-terminal residue" evidence="8">
    <location>
        <position position="1"/>
    </location>
</feature>
<dbReference type="EMBL" id="KB203083">
    <property type="protein sequence ID" value="ESO86412.1"/>
    <property type="molecule type" value="Genomic_DNA"/>
</dbReference>
<dbReference type="GO" id="GO:0000981">
    <property type="term" value="F:DNA-binding transcription factor activity, RNA polymerase II-specific"/>
    <property type="evidence" value="ECO:0007669"/>
    <property type="project" value="InterPro"/>
</dbReference>
<comment type="subcellular location">
    <subcellularLocation>
        <location evidence="1 5 6">Nucleus</location>
    </subcellularLocation>
</comment>